<dbReference type="Gramene" id="ABO93827">
    <property type="protein sequence ID" value="ABO93827"/>
    <property type="gene ID" value="OSTLU_28941"/>
</dbReference>
<dbReference type="GO" id="GO:0005739">
    <property type="term" value="C:mitochondrion"/>
    <property type="evidence" value="ECO:0007669"/>
    <property type="project" value="TreeGrafter"/>
</dbReference>
<dbReference type="EMBL" id="CP000581">
    <property type="protein sequence ID" value="ABO93827.1"/>
    <property type="molecule type" value="Genomic_DNA"/>
</dbReference>
<dbReference type="KEGG" id="olu:OSTLU_28941"/>
<protein>
    <submittedName>
        <fullName evidence="1">Uncharacterized protein</fullName>
    </submittedName>
</protein>
<dbReference type="OMA" id="WFMSSFL"/>
<dbReference type="AlphaFoldDB" id="A4RR99"/>
<keyword evidence="2" id="KW-1185">Reference proteome</keyword>
<dbReference type="CDD" id="cd06558">
    <property type="entry name" value="crotonase-like"/>
    <property type="match status" value="1"/>
</dbReference>
<dbReference type="PANTHER" id="PTHR11941:SF45">
    <property type="entry name" value="ENOYL-COA DELTA ISOMERASE 1, MITOCHONDRIAL"/>
    <property type="match status" value="1"/>
</dbReference>
<dbReference type="InterPro" id="IPR001753">
    <property type="entry name" value="Enoyl-CoA_hydra/iso"/>
</dbReference>
<dbReference type="PANTHER" id="PTHR11941">
    <property type="entry name" value="ENOYL-COA HYDRATASE-RELATED"/>
    <property type="match status" value="1"/>
</dbReference>
<proteinExistence type="predicted"/>
<dbReference type="GeneID" id="4999772"/>
<dbReference type="GO" id="GO:0006635">
    <property type="term" value="P:fatty acid beta-oxidation"/>
    <property type="evidence" value="ECO:0007669"/>
    <property type="project" value="TreeGrafter"/>
</dbReference>
<gene>
    <name evidence="1" type="ORF">OSTLU_28941</name>
</gene>
<reference evidence="1 2" key="1">
    <citation type="journal article" date="2007" name="Proc. Natl. Acad. Sci. U.S.A.">
        <title>The tiny eukaryote Ostreococcus provides genomic insights into the paradox of plankton speciation.</title>
        <authorList>
            <person name="Palenik B."/>
            <person name="Grimwood J."/>
            <person name="Aerts A."/>
            <person name="Rouze P."/>
            <person name="Salamov A."/>
            <person name="Putnam N."/>
            <person name="Dupont C."/>
            <person name="Jorgensen R."/>
            <person name="Derelle E."/>
            <person name="Rombauts S."/>
            <person name="Zhou K."/>
            <person name="Otillar R."/>
            <person name="Merchant S.S."/>
            <person name="Podell S."/>
            <person name="Gaasterland T."/>
            <person name="Napoli C."/>
            <person name="Gendler K."/>
            <person name="Manuell A."/>
            <person name="Tai V."/>
            <person name="Vallon O."/>
            <person name="Piganeau G."/>
            <person name="Jancek S."/>
            <person name="Heijde M."/>
            <person name="Jabbari K."/>
            <person name="Bowler C."/>
            <person name="Lohr M."/>
            <person name="Robbens S."/>
            <person name="Werner G."/>
            <person name="Dubchak I."/>
            <person name="Pazour G.J."/>
            <person name="Ren Q."/>
            <person name="Paulsen I."/>
            <person name="Delwiche C."/>
            <person name="Schmutz J."/>
            <person name="Rokhsar D."/>
            <person name="Van de Peer Y."/>
            <person name="Moreau H."/>
            <person name="Grigoriev I.V."/>
        </authorList>
    </citation>
    <scope>NUCLEOTIDE SEQUENCE [LARGE SCALE GENOMIC DNA]</scope>
    <source>
        <strain evidence="1 2">CCE9901</strain>
    </source>
</reference>
<dbReference type="SUPFAM" id="SSF52096">
    <property type="entry name" value="ClpP/crotonase"/>
    <property type="match status" value="1"/>
</dbReference>
<dbReference type="Proteomes" id="UP000001568">
    <property type="component" value="Chromosome 1"/>
</dbReference>
<dbReference type="eggNOG" id="KOG1683">
    <property type="taxonomic scope" value="Eukaryota"/>
</dbReference>
<dbReference type="OrthoDB" id="410701at2759"/>
<dbReference type="Gene3D" id="3.90.226.10">
    <property type="entry name" value="2-enoyl-CoA Hydratase, Chain A, domain 1"/>
    <property type="match status" value="1"/>
</dbReference>
<organism evidence="1 2">
    <name type="scientific">Ostreococcus lucimarinus (strain CCE9901)</name>
    <dbReference type="NCBI Taxonomy" id="436017"/>
    <lineage>
        <taxon>Eukaryota</taxon>
        <taxon>Viridiplantae</taxon>
        <taxon>Chlorophyta</taxon>
        <taxon>Mamiellophyceae</taxon>
        <taxon>Mamiellales</taxon>
        <taxon>Bathycoccaceae</taxon>
        <taxon>Ostreococcus</taxon>
    </lineage>
</organism>
<name>A4RR99_OSTLU</name>
<dbReference type="Pfam" id="PF00378">
    <property type="entry name" value="ECH_1"/>
    <property type="match status" value="1"/>
</dbReference>
<accession>A4RR99</accession>
<evidence type="ECO:0000313" key="1">
    <source>
        <dbReference type="EMBL" id="ABO93827.1"/>
    </source>
</evidence>
<sequence length="265" mass="28809">MTKTGVRVDRAAGAAHAVVWLEREPVNSMTLEFWRALADALTALENDATVHGVIFASGLRRSVFTAGNDIAELYAPKTTWKRYREFWLTQTTFLSRLLSTRLATVCAIRGACPAGGCVVALCCDYRLQTTSGSLGLNEVALGIAVPQYWAELFLYRCIDRVKGESLLQRGVLVRPLEAQSLGLIDEVVGEGALMSAAASAMERYLKLPSSARATTKRTIRSHFSASWAAYAEEEAKGGWKMLNEPHIVKALGGVLMKLSGGKAKL</sequence>
<dbReference type="RefSeq" id="XP_001415535.1">
    <property type="nucleotide sequence ID" value="XM_001415498.1"/>
</dbReference>
<dbReference type="InterPro" id="IPR029045">
    <property type="entry name" value="ClpP/crotonase-like_dom_sf"/>
</dbReference>
<dbReference type="STRING" id="436017.A4RR99"/>
<dbReference type="HOGENOM" id="CLU_009834_7_5_1"/>
<evidence type="ECO:0000313" key="2">
    <source>
        <dbReference type="Proteomes" id="UP000001568"/>
    </source>
</evidence>